<organism evidence="4 5">
    <name type="scientific">Sphaerospermopsis reniformis</name>
    <dbReference type="NCBI Taxonomy" id="531300"/>
    <lineage>
        <taxon>Bacteria</taxon>
        <taxon>Bacillati</taxon>
        <taxon>Cyanobacteriota</taxon>
        <taxon>Cyanophyceae</taxon>
        <taxon>Nostocales</taxon>
        <taxon>Aphanizomenonaceae</taxon>
        <taxon>Sphaerospermopsis</taxon>
    </lineage>
</organism>
<dbReference type="PIRSF" id="PIRSF034888">
    <property type="entry name" value="P-loop_UCP034888"/>
    <property type="match status" value="1"/>
</dbReference>
<dbReference type="Proteomes" id="UP000300142">
    <property type="component" value="Unassembled WGS sequence"/>
</dbReference>
<evidence type="ECO:0000259" key="1">
    <source>
        <dbReference type="Pfam" id="PF12476"/>
    </source>
</evidence>
<feature type="domain" description="DUF3696" evidence="1">
    <location>
        <begin position="314"/>
        <end position="365"/>
    </location>
</feature>
<dbReference type="Gene3D" id="3.40.50.300">
    <property type="entry name" value="P-loop containing nucleotide triphosphate hydrolases"/>
    <property type="match status" value="1"/>
</dbReference>
<evidence type="ECO:0000259" key="3">
    <source>
        <dbReference type="Pfam" id="PF13304"/>
    </source>
</evidence>
<dbReference type="InterPro" id="IPR014592">
    <property type="entry name" value="P-loop_UCP034888"/>
</dbReference>
<comment type="caution">
    <text evidence="4">The sequence shown here is derived from an EMBL/GenBank/DDBJ whole genome shotgun (WGS) entry which is preliminary data.</text>
</comment>
<evidence type="ECO:0000259" key="2">
    <source>
        <dbReference type="Pfam" id="PF13175"/>
    </source>
</evidence>
<dbReference type="InterPro" id="IPR051396">
    <property type="entry name" value="Bact_Antivir_Def_Nuclease"/>
</dbReference>
<dbReference type="Pfam" id="PF12476">
    <property type="entry name" value="DUF3696"/>
    <property type="match status" value="1"/>
</dbReference>
<dbReference type="PANTHER" id="PTHR43581">
    <property type="entry name" value="ATP/GTP PHOSPHATASE"/>
    <property type="match status" value="1"/>
</dbReference>
<proteinExistence type="predicted"/>
<dbReference type="SUPFAM" id="SSF52540">
    <property type="entry name" value="P-loop containing nucleoside triphosphate hydrolases"/>
    <property type="match status" value="1"/>
</dbReference>
<dbReference type="GO" id="GO:0005524">
    <property type="term" value="F:ATP binding"/>
    <property type="evidence" value="ECO:0007669"/>
    <property type="project" value="InterPro"/>
</dbReference>
<dbReference type="InterPro" id="IPR041685">
    <property type="entry name" value="AAA_GajA/Old/RecF-like"/>
</dbReference>
<protein>
    <recommendedName>
        <fullName evidence="6">DUF3696 domain-containing protein</fullName>
    </recommendedName>
</protein>
<evidence type="ECO:0008006" key="6">
    <source>
        <dbReference type="Google" id="ProtNLM"/>
    </source>
</evidence>
<reference evidence="5" key="1">
    <citation type="submission" date="2019-02" db="EMBL/GenBank/DDBJ databases">
        <title>Draft genome sequence of Sphaerospermopsis reniformis NIES-1949.</title>
        <authorList>
            <person name="Yamaguchi H."/>
            <person name="Suzuki S."/>
            <person name="Kawachi M."/>
        </authorList>
    </citation>
    <scope>NUCLEOTIDE SEQUENCE [LARGE SCALE GENOMIC DNA]</scope>
    <source>
        <strain evidence="5">NIES-1949</strain>
    </source>
</reference>
<dbReference type="EMBL" id="BJCE01000067">
    <property type="protein sequence ID" value="GCL37217.1"/>
    <property type="molecule type" value="Genomic_DNA"/>
</dbReference>
<keyword evidence="5" id="KW-1185">Reference proteome</keyword>
<feature type="domain" description="ATPase AAA-type core" evidence="3">
    <location>
        <begin position="197"/>
        <end position="302"/>
    </location>
</feature>
<accession>A0A479ZXI6</accession>
<dbReference type="GO" id="GO:0016887">
    <property type="term" value="F:ATP hydrolysis activity"/>
    <property type="evidence" value="ECO:0007669"/>
    <property type="project" value="InterPro"/>
</dbReference>
<gene>
    <name evidence="4" type="ORF">SR1949_23240</name>
</gene>
<dbReference type="Pfam" id="PF13304">
    <property type="entry name" value="AAA_21"/>
    <property type="match status" value="1"/>
</dbReference>
<dbReference type="PANTHER" id="PTHR43581:SF2">
    <property type="entry name" value="EXCINUCLEASE ATPASE SUBUNIT"/>
    <property type="match status" value="1"/>
</dbReference>
<dbReference type="Pfam" id="PF13175">
    <property type="entry name" value="AAA_15"/>
    <property type="match status" value="1"/>
</dbReference>
<dbReference type="RefSeq" id="WP_137667482.1">
    <property type="nucleotide sequence ID" value="NZ_BJCE01000067.1"/>
</dbReference>
<dbReference type="InterPro" id="IPR027417">
    <property type="entry name" value="P-loop_NTPase"/>
</dbReference>
<evidence type="ECO:0000313" key="5">
    <source>
        <dbReference type="Proteomes" id="UP000300142"/>
    </source>
</evidence>
<dbReference type="InterPro" id="IPR022532">
    <property type="entry name" value="DUF3696"/>
</dbReference>
<feature type="domain" description="Endonuclease GajA/Old nuclease/RecF-like AAA" evidence="2">
    <location>
        <begin position="1"/>
        <end position="165"/>
    </location>
</feature>
<name>A0A479ZXI6_9CYAN</name>
<evidence type="ECO:0000313" key="4">
    <source>
        <dbReference type="EMBL" id="GCL37217.1"/>
    </source>
</evidence>
<dbReference type="InterPro" id="IPR003959">
    <property type="entry name" value="ATPase_AAA_core"/>
</dbReference>
<sequence>MLSSLTLKNFKPFENQSFSLKPLTLLAGLNSTGKSSVLQSLLLLRQSCLQDDLLDRVGLALNGDLVSIGTGKDALFKRAKDDVITFEIGMNNDIKGTWIFDCDRQSDIMRLSPNLEIDAAIYNSGLFNDNFHYLKAERIAPRNYFQMSDFKVRQHQQIGSQGEFTPHFLSINEYKKIPHSQLSHPLAQSDILKSQVEAWLGEISPGTRVDIELHPGMDIASLQYSYEDNNSYRSTNVGFGITYTLPIIVAILSAASDTLILLENPEAHLHPRGQSKMGELIALAASCGIQIILETHSDHVLNGIRKAVRHNKLEADKVQINYFERYLKKGQPTTEIITPRIYPDGGIDKWPDGFFDQAEKDLMELL</sequence>
<dbReference type="AlphaFoldDB" id="A0A479ZXI6"/>